<accession>A0A1R4HI33</accession>
<feature type="domain" description="Glycosyltransferase subfamily 4-like N-terminal" evidence="1">
    <location>
        <begin position="16"/>
        <end position="170"/>
    </location>
</feature>
<dbReference type="Proteomes" id="UP000195667">
    <property type="component" value="Unassembled WGS sequence"/>
</dbReference>
<dbReference type="PANTHER" id="PTHR45947:SF3">
    <property type="entry name" value="SULFOQUINOVOSYL TRANSFERASE SQD2"/>
    <property type="match status" value="1"/>
</dbReference>
<name>A0A1R4HI33_9GAMM</name>
<dbReference type="OrthoDB" id="9802525at2"/>
<organism evidence="2 3">
    <name type="scientific">Crenothrix polyspora</name>
    <dbReference type="NCBI Taxonomy" id="360316"/>
    <lineage>
        <taxon>Bacteria</taxon>
        <taxon>Pseudomonadati</taxon>
        <taxon>Pseudomonadota</taxon>
        <taxon>Gammaproteobacteria</taxon>
        <taxon>Methylococcales</taxon>
        <taxon>Crenotrichaceae</taxon>
        <taxon>Crenothrix</taxon>
    </lineage>
</organism>
<protein>
    <submittedName>
        <fullName evidence="2">GDP-mannose-dependent alpha-mannosyltransferase MgtA</fullName>
        <ecNumber evidence="2">2.4.1.-</ecNumber>
    </submittedName>
</protein>
<keyword evidence="2" id="KW-0328">Glycosyltransferase</keyword>
<evidence type="ECO:0000313" key="2">
    <source>
        <dbReference type="EMBL" id="SJM95896.1"/>
    </source>
</evidence>
<reference evidence="3" key="1">
    <citation type="submission" date="2017-02" db="EMBL/GenBank/DDBJ databases">
        <authorList>
            <person name="Daims H."/>
        </authorList>
    </citation>
    <scope>NUCLEOTIDE SEQUENCE [LARGE SCALE GENOMIC DNA]</scope>
</reference>
<dbReference type="InterPro" id="IPR050194">
    <property type="entry name" value="Glycosyltransferase_grp1"/>
</dbReference>
<evidence type="ECO:0000313" key="3">
    <source>
        <dbReference type="Proteomes" id="UP000195667"/>
    </source>
</evidence>
<keyword evidence="3" id="KW-1185">Reference proteome</keyword>
<dbReference type="Pfam" id="PF13692">
    <property type="entry name" value="Glyco_trans_1_4"/>
    <property type="match status" value="1"/>
</dbReference>
<dbReference type="InterPro" id="IPR028098">
    <property type="entry name" value="Glyco_trans_4-like_N"/>
</dbReference>
<dbReference type="Pfam" id="PF13439">
    <property type="entry name" value="Glyco_transf_4"/>
    <property type="match status" value="1"/>
</dbReference>
<keyword evidence="2" id="KW-0808">Transferase</keyword>
<dbReference type="AlphaFoldDB" id="A0A1R4HI33"/>
<proteinExistence type="predicted"/>
<dbReference type="SUPFAM" id="SSF53756">
    <property type="entry name" value="UDP-Glycosyltransferase/glycogen phosphorylase"/>
    <property type="match status" value="1"/>
</dbReference>
<dbReference type="PANTHER" id="PTHR45947">
    <property type="entry name" value="SULFOQUINOVOSYL TRANSFERASE SQD2"/>
    <property type="match status" value="1"/>
</dbReference>
<dbReference type="EMBL" id="FUKI01000159">
    <property type="protein sequence ID" value="SJM95896.1"/>
    <property type="molecule type" value="Genomic_DNA"/>
</dbReference>
<dbReference type="GO" id="GO:0016757">
    <property type="term" value="F:glycosyltransferase activity"/>
    <property type="evidence" value="ECO:0007669"/>
    <property type="project" value="UniProtKB-KW"/>
</dbReference>
<evidence type="ECO:0000259" key="1">
    <source>
        <dbReference type="Pfam" id="PF13439"/>
    </source>
</evidence>
<dbReference type="Gene3D" id="3.40.50.2000">
    <property type="entry name" value="Glycogen Phosphorylase B"/>
    <property type="match status" value="2"/>
</dbReference>
<gene>
    <name evidence="2" type="primary">mgtA</name>
    <name evidence="2" type="ORF">CRENPOLYSF1_80044</name>
</gene>
<dbReference type="RefSeq" id="WP_087144989.1">
    <property type="nucleotide sequence ID" value="NZ_FUKI01000159.1"/>
</dbReference>
<dbReference type="EC" id="2.4.1.-" evidence="2"/>
<dbReference type="CDD" id="cd03814">
    <property type="entry name" value="GT4-like"/>
    <property type="match status" value="1"/>
</dbReference>
<sequence>MGLKIAFITDAWYPQINGVVTTIENTCKALNNGGDDVFLITPDRFYTIPCPSYPSIKLAIFCYPKVRRLLNEFAPDRIHIATEGPLGLAARKYCLKYKLAFSTSFHTLFAEYINLRFGMPVALGYRFLRWFHKPASHIMIATARVEANLVNRGFDKAQCVRWSRGVDVDRFRPRDKNFISYRRPISLYVGRVAIEKNLHAFLNLPVSGTKIVVGDGPQLHKLKKQFPDVVFTGFQTGEHLAKTMAAADVFVFPSRTDTFGIVMLDALACGVPVAAYPVQGPIDILINNKTGCMQEDLQQAFYGALALHSEDCRQQALGYSWQNCSAQFLNNLVPVT</sequence>